<evidence type="ECO:0000256" key="1">
    <source>
        <dbReference type="SAM" id="MobiDB-lite"/>
    </source>
</evidence>
<feature type="transmembrane region" description="Helical" evidence="2">
    <location>
        <begin position="6"/>
        <end position="21"/>
    </location>
</feature>
<sequence length="174" mass="19839">MDAGNLIYLLAVIIYFIYSALKKNKPEMPEDTDSSGSDGERQQPASFEELLREIRRGQQEAQRDLEQTGQGEVLEERRSEPARRAEPTFQPMPQARQPKAYQAFQGALDEDYKPKYKTLDEQVRISSSIQGIKPTNAAASKVKKKQVHRYADLLQNPKTVKDAVVLSEILNRKF</sequence>
<gene>
    <name evidence="3" type="ORF">GCM10008106_31810</name>
</gene>
<comment type="caution">
    <text evidence="3">The sequence shown here is derived from an EMBL/GenBank/DDBJ whole genome shotgun (WGS) entry which is preliminary data.</text>
</comment>
<dbReference type="AlphaFoldDB" id="A0A8J3G6S0"/>
<keyword evidence="2" id="KW-0472">Membrane</keyword>
<feature type="region of interest" description="Disordered" evidence="1">
    <location>
        <begin position="25"/>
        <end position="97"/>
    </location>
</feature>
<protein>
    <submittedName>
        <fullName evidence="3">Uncharacterized protein</fullName>
    </submittedName>
</protein>
<keyword evidence="4" id="KW-1185">Reference proteome</keyword>
<name>A0A8J3G6S0_9BACT</name>
<dbReference type="EMBL" id="BMYF01000022">
    <property type="protein sequence ID" value="GHB48614.1"/>
    <property type="molecule type" value="Genomic_DNA"/>
</dbReference>
<reference evidence="3" key="2">
    <citation type="submission" date="2020-09" db="EMBL/GenBank/DDBJ databases">
        <authorList>
            <person name="Sun Q."/>
            <person name="Kim S."/>
        </authorList>
    </citation>
    <scope>NUCLEOTIDE SEQUENCE</scope>
    <source>
        <strain evidence="3">KCTC 23224</strain>
    </source>
</reference>
<feature type="compositionally biased region" description="Basic and acidic residues" evidence="1">
    <location>
        <begin position="74"/>
        <end position="86"/>
    </location>
</feature>
<keyword evidence="2" id="KW-1133">Transmembrane helix</keyword>
<organism evidence="3 4">
    <name type="scientific">Mongoliitalea lutea</name>
    <dbReference type="NCBI Taxonomy" id="849756"/>
    <lineage>
        <taxon>Bacteria</taxon>
        <taxon>Pseudomonadati</taxon>
        <taxon>Bacteroidota</taxon>
        <taxon>Cytophagia</taxon>
        <taxon>Cytophagales</taxon>
        <taxon>Cyclobacteriaceae</taxon>
        <taxon>Mongoliitalea</taxon>
    </lineage>
</organism>
<reference evidence="3" key="1">
    <citation type="journal article" date="2014" name="Int. J. Syst. Evol. Microbiol.">
        <title>Complete genome sequence of Corynebacterium casei LMG S-19264T (=DSM 44701T), isolated from a smear-ripened cheese.</title>
        <authorList>
            <consortium name="US DOE Joint Genome Institute (JGI-PGF)"/>
            <person name="Walter F."/>
            <person name="Albersmeier A."/>
            <person name="Kalinowski J."/>
            <person name="Ruckert C."/>
        </authorList>
    </citation>
    <scope>NUCLEOTIDE SEQUENCE</scope>
    <source>
        <strain evidence="3">KCTC 23224</strain>
    </source>
</reference>
<proteinExistence type="predicted"/>
<feature type="compositionally biased region" description="Basic and acidic residues" evidence="1">
    <location>
        <begin position="49"/>
        <end position="66"/>
    </location>
</feature>
<evidence type="ECO:0000313" key="3">
    <source>
        <dbReference type="EMBL" id="GHB48614.1"/>
    </source>
</evidence>
<dbReference type="Proteomes" id="UP000642809">
    <property type="component" value="Unassembled WGS sequence"/>
</dbReference>
<dbReference type="RefSeq" id="WP_189584977.1">
    <property type="nucleotide sequence ID" value="NZ_BMYF01000022.1"/>
</dbReference>
<evidence type="ECO:0000256" key="2">
    <source>
        <dbReference type="SAM" id="Phobius"/>
    </source>
</evidence>
<evidence type="ECO:0000313" key="4">
    <source>
        <dbReference type="Proteomes" id="UP000642809"/>
    </source>
</evidence>
<accession>A0A8J3G6S0</accession>
<keyword evidence="2" id="KW-0812">Transmembrane</keyword>